<name>A0A812EUJ2_9ARCH</name>
<dbReference type="RefSeq" id="WP_205098361.1">
    <property type="nucleotide sequence ID" value="NZ_CAJNAQ010000002.1"/>
</dbReference>
<evidence type="ECO:0008006" key="3">
    <source>
        <dbReference type="Google" id="ProtNLM"/>
    </source>
</evidence>
<dbReference type="EMBL" id="CAJNAQ010000002">
    <property type="protein sequence ID" value="CAE6488864.1"/>
    <property type="molecule type" value="Genomic_DNA"/>
</dbReference>
<accession>A0A812EUJ2</accession>
<dbReference type="AlphaFoldDB" id="A0A812EUJ2"/>
<organism evidence="1 2">
    <name type="scientific">Candidatus Nitrosotenuis uzonensis</name>
    <dbReference type="NCBI Taxonomy" id="1407055"/>
    <lineage>
        <taxon>Archaea</taxon>
        <taxon>Nitrososphaerota</taxon>
        <taxon>Candidatus Nitrosotenuis</taxon>
    </lineage>
</organism>
<proteinExistence type="predicted"/>
<protein>
    <recommendedName>
        <fullName evidence="3">Glycosyltransferase</fullName>
    </recommendedName>
</protein>
<gene>
    <name evidence="1" type="ORF">NUZ5A_20522</name>
</gene>
<comment type="caution">
    <text evidence="1">The sequence shown here is derived from an EMBL/GenBank/DDBJ whole genome shotgun (WGS) entry which is preliminary data.</text>
</comment>
<sequence>MKKIGQFIYSWGNGHYSRMMRFDEELAELLTDVEIHYSSKDEIYQKLLKRFPQKRQYIHQMLMPTPIDGRYGPSVFLSMLNFLLPVRGNPPLVSQVSSYLKKEAALFDSVGFDLVVNDGDMGPNILARNRGVKSIFITNQFRPRLWKSHFFFYPGMLFISKQIAKATKIVVADSPPPYTICEYNLNFPKSVSEKVVYAGHFAKNARHVPLPESDFERLIKGREFGYWMRTGNKSTNEVTGKKYERVFASDQMKNERRVISHATADPSIDRVIGRDGRVHSISEALDKKIDWLQIDVGFLTEQQREATLEGCQYAVVNGSHTVMGEIIGLKGKPIIGMPVYDEQGNQIQWAQERKLGIGAKNTKQVISAIMHLKDRREDFEQAIADFRKGFVSEGAKNAAKIAVEMLEDKR</sequence>
<evidence type="ECO:0000313" key="2">
    <source>
        <dbReference type="Proteomes" id="UP000655759"/>
    </source>
</evidence>
<dbReference type="Proteomes" id="UP000655759">
    <property type="component" value="Unassembled WGS sequence"/>
</dbReference>
<reference evidence="1" key="1">
    <citation type="submission" date="2021-02" db="EMBL/GenBank/DDBJ databases">
        <authorList>
            <person name="Han P."/>
        </authorList>
    </citation>
    <scope>NUCLEOTIDE SEQUENCE</scope>
    <source>
        <strain evidence="1">Candidatus Nitrosotenuis uzonensis 5A</strain>
    </source>
</reference>
<evidence type="ECO:0000313" key="1">
    <source>
        <dbReference type="EMBL" id="CAE6488864.1"/>
    </source>
</evidence>